<dbReference type="GO" id="GO:0005884">
    <property type="term" value="C:actin filament"/>
    <property type="evidence" value="ECO:0007669"/>
    <property type="project" value="TreeGrafter"/>
</dbReference>
<dbReference type="PANTHER" id="PTHR45691:SF6">
    <property type="entry name" value="PROTEIN DIAPHANOUS"/>
    <property type="match status" value="1"/>
</dbReference>
<feature type="compositionally biased region" description="Pro residues" evidence="1">
    <location>
        <begin position="296"/>
        <end position="315"/>
    </location>
</feature>
<dbReference type="AlphaFoldDB" id="A0A1B6HCZ9"/>
<gene>
    <name evidence="2" type="ORF">g.32966</name>
</gene>
<feature type="compositionally biased region" description="Polar residues" evidence="1">
    <location>
        <begin position="316"/>
        <end position="335"/>
    </location>
</feature>
<accession>A0A1B6HCZ9</accession>
<proteinExistence type="predicted"/>
<dbReference type="InterPro" id="IPR051412">
    <property type="entry name" value="Formin_Homology_Diaphanous_sf"/>
</dbReference>
<evidence type="ECO:0000313" key="2">
    <source>
        <dbReference type="EMBL" id="JAS72469.1"/>
    </source>
</evidence>
<dbReference type="PANTHER" id="PTHR45691">
    <property type="entry name" value="PROTEIN DIAPHANOUS"/>
    <property type="match status" value="1"/>
</dbReference>
<evidence type="ECO:0000256" key="1">
    <source>
        <dbReference type="SAM" id="MobiDB-lite"/>
    </source>
</evidence>
<reference evidence="2" key="1">
    <citation type="submission" date="2015-11" db="EMBL/GenBank/DDBJ databases">
        <title>De novo transcriptome assembly of four potential Pierce s Disease insect vectors from Arizona vineyards.</title>
        <authorList>
            <person name="Tassone E.E."/>
        </authorList>
    </citation>
    <scope>NUCLEOTIDE SEQUENCE</scope>
</reference>
<sequence length="369" mass="41201">MLASAYITASASCANYNFQEALRQELEEQPQYQHLVAVDPLQSEESGENKQENLVPPPPPPPAPSVPVQQDATAPIQLKLPLTLDFDDLAGSLVEKNQRSRMNCVVEKRRAEEVMDHQPKTVRLPFGVNLTTDPRYEHVTGERMAIFCESGHDQRHVPMDNNIGTPVVVPIPFHQEAMHLIPLPMPMHQGPVYPPPHGHGMGPPPPHMMPRHPQQMIHPPPPPMPMHPHPAQTQAQMGPPHPEIPMSILTRIAQEEAADSKFQDDEPLHIIAREEIIPVFHPASPEGRAMNGPAIPSVPAPVPAEMVQPPPPPPQYTRQLQMPQTTQLHPAQDQQPRPHFVQPRSVRSVDDTFLKREKRVKRCACDCSC</sequence>
<feature type="compositionally biased region" description="Pro residues" evidence="1">
    <location>
        <begin position="55"/>
        <end position="65"/>
    </location>
</feature>
<feature type="region of interest" description="Disordered" evidence="1">
    <location>
        <begin position="33"/>
        <end position="69"/>
    </location>
</feature>
<name>A0A1B6HCZ9_9HEMI</name>
<organism evidence="2">
    <name type="scientific">Homalodisca liturata</name>
    <dbReference type="NCBI Taxonomy" id="320908"/>
    <lineage>
        <taxon>Eukaryota</taxon>
        <taxon>Metazoa</taxon>
        <taxon>Ecdysozoa</taxon>
        <taxon>Arthropoda</taxon>
        <taxon>Hexapoda</taxon>
        <taxon>Insecta</taxon>
        <taxon>Pterygota</taxon>
        <taxon>Neoptera</taxon>
        <taxon>Paraneoptera</taxon>
        <taxon>Hemiptera</taxon>
        <taxon>Auchenorrhyncha</taxon>
        <taxon>Membracoidea</taxon>
        <taxon>Cicadellidae</taxon>
        <taxon>Cicadellinae</taxon>
        <taxon>Proconiini</taxon>
        <taxon>Homalodisca</taxon>
    </lineage>
</organism>
<dbReference type="GO" id="GO:0030041">
    <property type="term" value="P:actin filament polymerization"/>
    <property type="evidence" value="ECO:0007669"/>
    <property type="project" value="TreeGrafter"/>
</dbReference>
<feature type="region of interest" description="Disordered" evidence="1">
    <location>
        <begin position="282"/>
        <end position="343"/>
    </location>
</feature>
<dbReference type="EMBL" id="GECU01035237">
    <property type="protein sequence ID" value="JAS72469.1"/>
    <property type="molecule type" value="Transcribed_RNA"/>
</dbReference>
<protein>
    <submittedName>
        <fullName evidence="2">Uncharacterized protein</fullName>
    </submittedName>
</protein>